<dbReference type="InterPro" id="IPR036444">
    <property type="entry name" value="PLipase_A2_dom_sf"/>
</dbReference>
<feature type="signal peptide" evidence="1">
    <location>
        <begin position="1"/>
        <end position="18"/>
    </location>
</feature>
<feature type="chain" id="PRO_5045358948" evidence="1">
    <location>
        <begin position="19"/>
        <end position="179"/>
    </location>
</feature>
<dbReference type="EMBL" id="JARVKF010000013">
    <property type="protein sequence ID" value="KAK9425737.1"/>
    <property type="molecule type" value="Genomic_DNA"/>
</dbReference>
<sequence length="179" mass="19829">MRFISSLALYILPAAVLAAPAGVKRQDVDAVTDEILFNITLPEFTTRRDALDPSYLDWDSDGCTDSPDNPLGFPYVPACNRHDFGYNNYRLQSRFTVSAKAAIDSNFQDDLYYQCEVNGSFVSICKALADVYYAAVVEFGGQDATPGKRSSLYEEKLAIYNQLVAEAVEKGELVLPETQ</sequence>
<accession>A0ABR2VFQ7</accession>
<protein>
    <submittedName>
        <fullName evidence="2">Phospholipase A2</fullName>
    </submittedName>
</protein>
<evidence type="ECO:0000313" key="2">
    <source>
        <dbReference type="EMBL" id="KAK9425737.1"/>
    </source>
</evidence>
<evidence type="ECO:0000313" key="3">
    <source>
        <dbReference type="Proteomes" id="UP001408356"/>
    </source>
</evidence>
<dbReference type="SUPFAM" id="SSF48619">
    <property type="entry name" value="Phospholipase A2, PLA2"/>
    <property type="match status" value="1"/>
</dbReference>
<name>A0ABR2VFQ7_9PEZI</name>
<proteinExistence type="predicted"/>
<comment type="caution">
    <text evidence="2">The sequence shown here is derived from an EMBL/GenBank/DDBJ whole genome shotgun (WGS) entry which is preliminary data.</text>
</comment>
<keyword evidence="3" id="KW-1185">Reference proteome</keyword>
<reference evidence="2 3" key="1">
    <citation type="journal article" date="2024" name="J. Plant Pathol.">
        <title>Sequence and assembly of the genome of Seiridium unicorne, isolate CBS 538.82, causal agent of cypress canker disease.</title>
        <authorList>
            <person name="Scali E."/>
            <person name="Rocca G.D."/>
            <person name="Danti R."/>
            <person name="Garbelotto M."/>
            <person name="Barberini S."/>
            <person name="Baroncelli R."/>
            <person name="Emiliani G."/>
        </authorList>
    </citation>
    <scope>NUCLEOTIDE SEQUENCE [LARGE SCALE GENOMIC DNA]</scope>
    <source>
        <strain evidence="2 3">BM-138-508</strain>
    </source>
</reference>
<dbReference type="Proteomes" id="UP001408356">
    <property type="component" value="Unassembled WGS sequence"/>
</dbReference>
<dbReference type="Pfam" id="PF09056">
    <property type="entry name" value="Phospholip_A2_3"/>
    <property type="match status" value="1"/>
</dbReference>
<keyword evidence="1" id="KW-0732">Signal</keyword>
<gene>
    <name evidence="2" type="ORF">SUNI508_03098</name>
</gene>
<organism evidence="2 3">
    <name type="scientific">Seiridium unicorne</name>
    <dbReference type="NCBI Taxonomy" id="138068"/>
    <lineage>
        <taxon>Eukaryota</taxon>
        <taxon>Fungi</taxon>
        <taxon>Dikarya</taxon>
        <taxon>Ascomycota</taxon>
        <taxon>Pezizomycotina</taxon>
        <taxon>Sordariomycetes</taxon>
        <taxon>Xylariomycetidae</taxon>
        <taxon>Amphisphaeriales</taxon>
        <taxon>Sporocadaceae</taxon>
        <taxon>Seiridium</taxon>
    </lineage>
</organism>
<evidence type="ECO:0000256" key="1">
    <source>
        <dbReference type="SAM" id="SignalP"/>
    </source>
</evidence>
<dbReference type="Gene3D" id="1.20.90.10">
    <property type="entry name" value="Phospholipase A2 domain"/>
    <property type="match status" value="1"/>
</dbReference>
<dbReference type="InterPro" id="IPR015141">
    <property type="entry name" value="PLipase_A2_prok/fun"/>
</dbReference>